<keyword evidence="3 6" id="KW-0812">Transmembrane</keyword>
<dbReference type="GO" id="GO:0005886">
    <property type="term" value="C:plasma membrane"/>
    <property type="evidence" value="ECO:0007669"/>
    <property type="project" value="TreeGrafter"/>
</dbReference>
<evidence type="ECO:0000313" key="8">
    <source>
        <dbReference type="Proteomes" id="UP000233781"/>
    </source>
</evidence>
<dbReference type="PANTHER" id="PTHR30028">
    <property type="entry name" value="UPF0014 INNER MEMBRANE PROTEIN YBBM-RELATED"/>
    <property type="match status" value="1"/>
</dbReference>
<comment type="similarity">
    <text evidence="2">Belongs to the UPF0014 family.</text>
</comment>
<protein>
    <submittedName>
        <fullName evidence="7">Putative ABC transport system permease protein</fullName>
    </submittedName>
</protein>
<accession>A0A2N3YG98</accession>
<dbReference type="OrthoDB" id="3212530at2"/>
<evidence type="ECO:0000256" key="6">
    <source>
        <dbReference type="SAM" id="Phobius"/>
    </source>
</evidence>
<keyword evidence="5 6" id="KW-0472">Membrane</keyword>
<evidence type="ECO:0000256" key="2">
    <source>
        <dbReference type="ARBA" id="ARBA00005268"/>
    </source>
</evidence>
<evidence type="ECO:0000256" key="4">
    <source>
        <dbReference type="ARBA" id="ARBA00022989"/>
    </source>
</evidence>
<feature type="transmembrane region" description="Helical" evidence="6">
    <location>
        <begin position="114"/>
        <end position="131"/>
    </location>
</feature>
<comment type="caution">
    <text evidence="7">The sequence shown here is derived from an EMBL/GenBank/DDBJ whole genome shotgun (WGS) entry which is preliminary data.</text>
</comment>
<evidence type="ECO:0000256" key="5">
    <source>
        <dbReference type="ARBA" id="ARBA00023136"/>
    </source>
</evidence>
<dbReference type="Proteomes" id="UP000233781">
    <property type="component" value="Unassembled WGS sequence"/>
</dbReference>
<evidence type="ECO:0000256" key="1">
    <source>
        <dbReference type="ARBA" id="ARBA00004141"/>
    </source>
</evidence>
<dbReference type="RefSeq" id="WP_101394523.1">
    <property type="nucleotide sequence ID" value="NZ_PJNE01000001.1"/>
</dbReference>
<gene>
    <name evidence="7" type="ORF">ATL31_0670</name>
</gene>
<dbReference type="AlphaFoldDB" id="A0A2N3YG98"/>
<keyword evidence="4 6" id="KW-1133">Transmembrane helix</keyword>
<evidence type="ECO:0000313" key="7">
    <source>
        <dbReference type="EMBL" id="PKW25868.1"/>
    </source>
</evidence>
<reference evidence="7 8" key="1">
    <citation type="submission" date="2017-12" db="EMBL/GenBank/DDBJ databases">
        <title>Sequencing the genomes of 1000 Actinobacteria strains.</title>
        <authorList>
            <person name="Klenk H.-P."/>
        </authorList>
    </citation>
    <scope>NUCLEOTIDE SEQUENCE [LARGE SCALE GENOMIC DNA]</scope>
    <source>
        <strain evidence="7 8">DSM 12806</strain>
    </source>
</reference>
<comment type="subcellular location">
    <subcellularLocation>
        <location evidence="1">Membrane</location>
        <topology evidence="1">Multi-pass membrane protein</topology>
    </subcellularLocation>
</comment>
<dbReference type="InterPro" id="IPR005226">
    <property type="entry name" value="UPF0014_fam"/>
</dbReference>
<dbReference type="Pfam" id="PF03649">
    <property type="entry name" value="UPF0014"/>
    <property type="match status" value="1"/>
</dbReference>
<keyword evidence="8" id="KW-1185">Reference proteome</keyword>
<dbReference type="EMBL" id="PJNE01000001">
    <property type="protein sequence ID" value="PKW25868.1"/>
    <property type="molecule type" value="Genomic_DNA"/>
</dbReference>
<organism evidence="7 8">
    <name type="scientific">Phycicoccus duodecadis</name>
    <dbReference type="NCBI Taxonomy" id="173053"/>
    <lineage>
        <taxon>Bacteria</taxon>
        <taxon>Bacillati</taxon>
        <taxon>Actinomycetota</taxon>
        <taxon>Actinomycetes</taxon>
        <taxon>Micrococcales</taxon>
        <taxon>Intrasporangiaceae</taxon>
        <taxon>Phycicoccus</taxon>
    </lineage>
</organism>
<proteinExistence type="inferred from homology"/>
<sequence>MTIDPGLPVALAVVLLLGVTVVGYVVGRLPGPDSPVLAMARAIAQLGVAALVITTVVRSLALSVLLLVVMFTIAVVTTVRRVDARAAWPWATVAMLAGLLPVVGVVLATRTVPPTGLALIPVVGIIAGNTMNGHTLTCRRAFAALREEKGQYEAGLSLGLTRAQAVDEVIHRRVPEALVPGLDQVRTAGVVTLPGAFIGVLLGGGTPAQAAAAQVLVLVGIMAAQTVTAVVAERLIGAALLLPPDLKESLRP</sequence>
<feature type="transmembrane region" description="Helical" evidence="6">
    <location>
        <begin position="86"/>
        <end position="108"/>
    </location>
</feature>
<feature type="transmembrane region" description="Helical" evidence="6">
    <location>
        <begin position="38"/>
        <end position="54"/>
    </location>
</feature>
<dbReference type="PANTHER" id="PTHR30028:SF0">
    <property type="entry name" value="PROTEIN ALUMINUM SENSITIVE 3"/>
    <property type="match status" value="1"/>
</dbReference>
<feature type="transmembrane region" description="Helical" evidence="6">
    <location>
        <begin position="6"/>
        <end position="26"/>
    </location>
</feature>
<name>A0A2N3YG98_9MICO</name>
<evidence type="ECO:0000256" key="3">
    <source>
        <dbReference type="ARBA" id="ARBA00022692"/>
    </source>
</evidence>